<feature type="transmembrane region" description="Helical" evidence="10">
    <location>
        <begin position="408"/>
        <end position="430"/>
    </location>
</feature>
<keyword evidence="5 10" id="KW-0812">Transmembrane</keyword>
<evidence type="ECO:0000256" key="4">
    <source>
        <dbReference type="ARBA" id="ARBA00022502"/>
    </source>
</evidence>
<keyword evidence="8 10" id="KW-0472">Membrane</keyword>
<accession>A0ABQ8PAG1</accession>
<dbReference type="Pfam" id="PF08320">
    <property type="entry name" value="PIG-X"/>
    <property type="match status" value="1"/>
</dbReference>
<evidence type="ECO:0000256" key="9">
    <source>
        <dbReference type="ARBA" id="ARBA00023180"/>
    </source>
</evidence>
<keyword evidence="13" id="KW-1185">Reference proteome</keyword>
<comment type="caution">
    <text evidence="12">The sequence shown here is derived from an EMBL/GenBank/DDBJ whole genome shotgun (WGS) entry which is preliminary data.</text>
</comment>
<keyword evidence="4" id="KW-0337">GPI-anchor biosynthesis</keyword>
<organism evidence="12 13">
    <name type="scientific">Cryptosporidium canis</name>
    <dbReference type="NCBI Taxonomy" id="195482"/>
    <lineage>
        <taxon>Eukaryota</taxon>
        <taxon>Sar</taxon>
        <taxon>Alveolata</taxon>
        <taxon>Apicomplexa</taxon>
        <taxon>Conoidasida</taxon>
        <taxon>Coccidia</taxon>
        <taxon>Eucoccidiorida</taxon>
        <taxon>Eimeriorina</taxon>
        <taxon>Cryptosporidiidae</taxon>
        <taxon>Cryptosporidium</taxon>
    </lineage>
</organism>
<gene>
    <name evidence="12" type="ORF">OJ252_925</name>
</gene>
<reference evidence="12" key="1">
    <citation type="submission" date="2022-10" db="EMBL/GenBank/DDBJ databases">
        <title>Adaptive evolution leads to modifications in subtelomeric GC content in a zoonotic Cryptosporidium species.</title>
        <authorList>
            <person name="Li J."/>
            <person name="Feng Y."/>
            <person name="Xiao L."/>
        </authorList>
    </citation>
    <scope>NUCLEOTIDE SEQUENCE</scope>
    <source>
        <strain evidence="12">25894</strain>
    </source>
</reference>
<keyword evidence="9" id="KW-0325">Glycoprotein</keyword>
<name>A0ABQ8PAG1_9CRYT</name>
<dbReference type="InterPro" id="IPR013233">
    <property type="entry name" value="PIG-X/PBN1"/>
</dbReference>
<keyword evidence="11" id="KW-0732">Signal</keyword>
<keyword evidence="6" id="KW-0256">Endoplasmic reticulum</keyword>
<keyword evidence="7 10" id="KW-1133">Transmembrane helix</keyword>
<evidence type="ECO:0000256" key="6">
    <source>
        <dbReference type="ARBA" id="ARBA00022824"/>
    </source>
</evidence>
<comment type="similarity">
    <text evidence="3">Belongs to the PIGX family.</text>
</comment>
<sequence length="433" mass="49555">MKIIYFFKCLTSLLAFFIGLFSEAYAFSSSLVDLKEHDLKRYIVSTEAFDVSENKYFNQINQDFDDCINWYSVFFSSGEFGQRIVPSIPNGLFILLSKKRGDGCNIDQEFKDRILSIPILNAVFDTSAVRSFTKLYSKKEMDFELSKIDKAVYLKILSKLNIFAPNHPEFFSMEDEELSYIHFPQLDIGKTVENESLKGIFELESTNIPIVSLFRISIHNNFKDIWETKMTLTKIEESASEGNCKYGDFEIVRRLNGSGFHWNLETEIINFEGNSTPIMLDLFSRELLLDIDEISQKNEIRDDGILVPLHPVHIERPSEESDSSLLLSIGRLSNIPIHARYQSACNGCNHKTAILRLPSIITLEGDSESRYCLVSNMKFEVKQNENVRIGDSQREIIINIPVGNSKDIGYVFIVTICTIIITTFTTGISIKMY</sequence>
<evidence type="ECO:0000313" key="13">
    <source>
        <dbReference type="Proteomes" id="UP001071777"/>
    </source>
</evidence>
<comment type="pathway">
    <text evidence="2">Glycolipid biosynthesis; glycosylphosphatidylinositol-anchor biosynthesis.</text>
</comment>
<evidence type="ECO:0000256" key="2">
    <source>
        <dbReference type="ARBA" id="ARBA00004687"/>
    </source>
</evidence>
<evidence type="ECO:0000256" key="5">
    <source>
        <dbReference type="ARBA" id="ARBA00022692"/>
    </source>
</evidence>
<protein>
    <submittedName>
        <fullName evidence="12">Signal peptide-containing protein</fullName>
    </submittedName>
</protein>
<evidence type="ECO:0000256" key="10">
    <source>
        <dbReference type="SAM" id="Phobius"/>
    </source>
</evidence>
<feature type="chain" id="PRO_5047126962" evidence="11">
    <location>
        <begin position="27"/>
        <end position="433"/>
    </location>
</feature>
<proteinExistence type="inferred from homology"/>
<comment type="subcellular location">
    <subcellularLocation>
        <location evidence="1">Endoplasmic reticulum membrane</location>
        <topology evidence="1">Single-pass membrane protein</topology>
    </subcellularLocation>
</comment>
<evidence type="ECO:0000256" key="1">
    <source>
        <dbReference type="ARBA" id="ARBA00004389"/>
    </source>
</evidence>
<evidence type="ECO:0000256" key="7">
    <source>
        <dbReference type="ARBA" id="ARBA00022989"/>
    </source>
</evidence>
<evidence type="ECO:0000256" key="8">
    <source>
        <dbReference type="ARBA" id="ARBA00023136"/>
    </source>
</evidence>
<feature type="signal peptide" evidence="11">
    <location>
        <begin position="1"/>
        <end position="26"/>
    </location>
</feature>
<evidence type="ECO:0000256" key="11">
    <source>
        <dbReference type="SAM" id="SignalP"/>
    </source>
</evidence>
<evidence type="ECO:0000256" key="3">
    <source>
        <dbReference type="ARBA" id="ARBA00010345"/>
    </source>
</evidence>
<evidence type="ECO:0000313" key="12">
    <source>
        <dbReference type="EMBL" id="KAJ1613555.1"/>
    </source>
</evidence>
<dbReference type="Proteomes" id="UP001071777">
    <property type="component" value="Unassembled WGS sequence"/>
</dbReference>
<dbReference type="EMBL" id="JAPCXB010000033">
    <property type="protein sequence ID" value="KAJ1613555.1"/>
    <property type="molecule type" value="Genomic_DNA"/>
</dbReference>